<keyword evidence="3" id="KW-0998">Cell outer membrane</keyword>
<dbReference type="Pfam" id="PF00593">
    <property type="entry name" value="TonB_dep_Rec_b-barrel"/>
    <property type="match status" value="1"/>
</dbReference>
<dbReference type="Proteomes" id="UP001317191">
    <property type="component" value="Unassembled WGS sequence"/>
</dbReference>
<name>A0ABT0TKB8_9FLAO</name>
<evidence type="ECO:0000313" key="6">
    <source>
        <dbReference type="Proteomes" id="UP001317191"/>
    </source>
</evidence>
<dbReference type="InterPro" id="IPR000531">
    <property type="entry name" value="Beta-barrel_TonB"/>
</dbReference>
<keyword evidence="6" id="KW-1185">Reference proteome</keyword>
<organism evidence="5 6">
    <name type="scientific">Flavobacterium luminosum</name>
    <dbReference type="NCBI Taxonomy" id="2949086"/>
    <lineage>
        <taxon>Bacteria</taxon>
        <taxon>Pseudomonadati</taxon>
        <taxon>Bacteroidota</taxon>
        <taxon>Flavobacteriia</taxon>
        <taxon>Flavobacteriales</taxon>
        <taxon>Flavobacteriaceae</taxon>
        <taxon>Flavobacterium</taxon>
    </lineage>
</organism>
<dbReference type="InterPro" id="IPR036942">
    <property type="entry name" value="Beta-barrel_TonB_sf"/>
</dbReference>
<evidence type="ECO:0000256" key="1">
    <source>
        <dbReference type="ARBA" id="ARBA00004442"/>
    </source>
</evidence>
<evidence type="ECO:0000313" key="5">
    <source>
        <dbReference type="EMBL" id="MCL9807907.1"/>
    </source>
</evidence>
<proteinExistence type="predicted"/>
<dbReference type="SUPFAM" id="SSF56935">
    <property type="entry name" value="Porins"/>
    <property type="match status" value="1"/>
</dbReference>
<comment type="caution">
    <text evidence="5">The sequence shown here is derived from an EMBL/GenBank/DDBJ whole genome shotgun (WGS) entry which is preliminary data.</text>
</comment>
<gene>
    <name evidence="5" type="ORF">NAT50_00875</name>
</gene>
<feature type="domain" description="TonB-dependent receptor-like beta-barrel" evidence="4">
    <location>
        <begin position="237"/>
        <end position="636"/>
    </location>
</feature>
<reference evidence="5 6" key="1">
    <citation type="submission" date="2022-05" db="EMBL/GenBank/DDBJ databases">
        <title>Flavobacterium sp., isolated from activated sludge.</title>
        <authorList>
            <person name="Ran Q."/>
        </authorList>
    </citation>
    <scope>NUCLEOTIDE SEQUENCE [LARGE SCALE GENOMIC DNA]</scope>
    <source>
        <strain evidence="5 6">HXWNR70</strain>
    </source>
</reference>
<accession>A0ABT0TKB8</accession>
<keyword evidence="5" id="KW-0675">Receptor</keyword>
<evidence type="ECO:0000256" key="2">
    <source>
        <dbReference type="ARBA" id="ARBA00023136"/>
    </source>
</evidence>
<dbReference type="RefSeq" id="WP_250590537.1">
    <property type="nucleotide sequence ID" value="NZ_JAMLJM010000001.1"/>
</dbReference>
<keyword evidence="2" id="KW-0472">Membrane</keyword>
<comment type="subcellular location">
    <subcellularLocation>
        <location evidence="1">Cell outer membrane</location>
    </subcellularLocation>
</comment>
<evidence type="ECO:0000259" key="4">
    <source>
        <dbReference type="Pfam" id="PF00593"/>
    </source>
</evidence>
<dbReference type="EMBL" id="JAMLJM010000001">
    <property type="protein sequence ID" value="MCL9807907.1"/>
    <property type="molecule type" value="Genomic_DNA"/>
</dbReference>
<dbReference type="Gene3D" id="2.40.170.20">
    <property type="entry name" value="TonB-dependent receptor, beta-barrel domain"/>
    <property type="match status" value="1"/>
</dbReference>
<evidence type="ECO:0000256" key="3">
    <source>
        <dbReference type="ARBA" id="ARBA00023237"/>
    </source>
</evidence>
<sequence length="665" mass="75287">MKKNTIVWGLLFFSISMLWSQSPIVDSLKTKELKEVIVIGKNNHPADKQEKPLATVEEYLQKSHKVGMIKRGAYAWEPMLNSMATERTVLTIDGMRIFGACTDKMDPMTSYVEISNLSEATIHSGQEGAHFGNTIGGSVDLKRTKSNFDQGGWKGSLQSGFESNNSQKIIGGKLNFSDSTLYVGSNFMYRDAENYKAGNHKEVLYSPFTKWNLSLTTGVKIAKNKVLEGSVIYDKAVDVGYPALPMDVSLAEAIITSLRYEVQPLGSSVKQWETKMYFNSITHKMDDTTRPDVPIHMDMPGWSKTFGMYSILSGTVKEHDLQLNLNSFYNSALAEMTMYPKDPNESEMYMYTWPNIGTFYTGVFAEDRWWLEDHQSLKFSLGLASHNNTFRDNLGRETLQIFYPDVSKTKARLLVSTSVNYQQEKNKLEWGVGLGYGDRAPSVSEGYGFYLFNSFDGFDYIGNPNLKNEKALEGNAFLTFKTKGIKSKLSAAYFHIYDYIIGIPHKTLVPMTIGANGVKVYTALKQAKQFSADWSTEIRWGKYILGKAHLGYSFGEGSKGEKLPLIRPLSYNFSLQYAQKQFNAEIEVQGNGVQNNYNPFFGEDKTADYAILNATIGYRFSVLKNQMMLKTGIENILDAYYTTYSDWKNIPRKGRNVFIHWTFEL</sequence>
<protein>
    <submittedName>
        <fullName evidence="5">TonB-dependent receptor</fullName>
    </submittedName>
</protein>